<dbReference type="EMBL" id="OR813779">
    <property type="protein sequence ID" value="WRQ13103.1"/>
    <property type="molecule type" value="Genomic_DNA"/>
</dbReference>
<sequence>MNNLMYRHKLTGDDVMKYNKHRVKRNLLTPGDIMLMTVGIIILLGMSAGLLLDLNLNNIMLLLS</sequence>
<dbReference type="Proteomes" id="UP001432163">
    <property type="component" value="Segment"/>
</dbReference>
<keyword evidence="1" id="KW-0472">Membrane</keyword>
<evidence type="ECO:0000313" key="3">
    <source>
        <dbReference type="Proteomes" id="UP001432163"/>
    </source>
</evidence>
<organism evidence="2 3">
    <name type="scientific">Vibrio phage vB_VpM-pA2SJ1</name>
    <dbReference type="NCBI Taxonomy" id="3095964"/>
    <lineage>
        <taxon>Viruses</taxon>
        <taxon>Duplodnaviria</taxon>
        <taxon>Heunggongvirae</taxon>
        <taxon>Uroviricota</taxon>
        <taxon>Caudoviricetes</taxon>
    </lineage>
</organism>
<keyword evidence="1" id="KW-0812">Transmembrane</keyword>
<proteinExistence type="predicted"/>
<evidence type="ECO:0000256" key="1">
    <source>
        <dbReference type="SAM" id="Phobius"/>
    </source>
</evidence>
<name>A0AAX4J5P5_9CAUD</name>
<keyword evidence="1" id="KW-1133">Transmembrane helix</keyword>
<protein>
    <submittedName>
        <fullName evidence="2">Uncharacterized protein</fullName>
    </submittedName>
</protein>
<feature type="transmembrane region" description="Helical" evidence="1">
    <location>
        <begin position="27"/>
        <end position="52"/>
    </location>
</feature>
<reference evidence="2" key="1">
    <citation type="submission" date="2023-11" db="EMBL/GenBank/DDBJ databases">
        <title>Complete genome sequence of Vibrio virus vB_VpM-pA2SJ1.</title>
        <authorList>
            <person name="Lim S.J."/>
            <person name="Park S.Y."/>
            <person name="Kim J.H."/>
        </authorList>
    </citation>
    <scope>NUCLEOTIDE SEQUENCE</scope>
</reference>
<accession>A0AAX4J5P5</accession>
<evidence type="ECO:0000313" key="2">
    <source>
        <dbReference type="EMBL" id="WRQ13103.1"/>
    </source>
</evidence>